<dbReference type="PROSITE" id="PS00211">
    <property type="entry name" value="ABC_TRANSPORTER_1"/>
    <property type="match status" value="1"/>
</dbReference>
<evidence type="ECO:0000256" key="4">
    <source>
        <dbReference type="ARBA" id="ARBA00022840"/>
    </source>
</evidence>
<evidence type="ECO:0000259" key="5">
    <source>
        <dbReference type="PROSITE" id="PS50893"/>
    </source>
</evidence>
<evidence type="ECO:0000313" key="7">
    <source>
        <dbReference type="Proteomes" id="UP001595914"/>
    </source>
</evidence>
<dbReference type="SMART" id="SM00382">
    <property type="entry name" value="AAA"/>
    <property type="match status" value="1"/>
</dbReference>
<evidence type="ECO:0000256" key="1">
    <source>
        <dbReference type="ARBA" id="ARBA00005417"/>
    </source>
</evidence>
<dbReference type="InterPro" id="IPR027417">
    <property type="entry name" value="P-loop_NTPase"/>
</dbReference>
<protein>
    <submittedName>
        <fullName evidence="6">ATP-binding cassette domain-containing protein</fullName>
    </submittedName>
</protein>
<dbReference type="PROSITE" id="PS50893">
    <property type="entry name" value="ABC_TRANSPORTER_2"/>
    <property type="match status" value="1"/>
</dbReference>
<keyword evidence="7" id="KW-1185">Reference proteome</keyword>
<keyword evidence="4 6" id="KW-0067">ATP-binding</keyword>
<sequence length="217" mass="22822">MLDHSHHDDQFLVVRDAARHFGELTAFARVNFGVAAGNCCAIIGDNGAGKSTLLQCVIGADRLNAGSITIDGADVDESSPRFRATVAAVVGDVATFAHLTAHEHLQLVATAHGVPDPYAIATATLSDVGLAGAADQLPVTLSSGQRRRLALASAFVRPRRLLVLDEPEQHLDSAGRSWLASALEQEKRMGTAVLLVSHDSDLVAAVADHVVEAGTWH</sequence>
<dbReference type="Proteomes" id="UP001595914">
    <property type="component" value="Unassembled WGS sequence"/>
</dbReference>
<evidence type="ECO:0000256" key="3">
    <source>
        <dbReference type="ARBA" id="ARBA00022741"/>
    </source>
</evidence>
<dbReference type="Gene3D" id="3.40.50.300">
    <property type="entry name" value="P-loop containing nucleotide triphosphate hydrolases"/>
    <property type="match status" value="1"/>
</dbReference>
<dbReference type="PANTHER" id="PTHR43335">
    <property type="entry name" value="ABC TRANSPORTER, ATP-BINDING PROTEIN"/>
    <property type="match status" value="1"/>
</dbReference>
<organism evidence="6 7">
    <name type="scientific">Rhodococcus kronopolitis</name>
    <dbReference type="NCBI Taxonomy" id="1460226"/>
    <lineage>
        <taxon>Bacteria</taxon>
        <taxon>Bacillati</taxon>
        <taxon>Actinomycetota</taxon>
        <taxon>Actinomycetes</taxon>
        <taxon>Mycobacteriales</taxon>
        <taxon>Nocardiaceae</taxon>
        <taxon>Rhodococcus</taxon>
    </lineage>
</organism>
<comment type="similarity">
    <text evidence="1">Belongs to the ABC transporter superfamily.</text>
</comment>
<dbReference type="EMBL" id="JBHSFO010000005">
    <property type="protein sequence ID" value="MFC4604415.1"/>
    <property type="molecule type" value="Genomic_DNA"/>
</dbReference>
<dbReference type="PANTHER" id="PTHR43335:SF4">
    <property type="entry name" value="ABC TRANSPORTER, ATP-BINDING PROTEIN"/>
    <property type="match status" value="1"/>
</dbReference>
<evidence type="ECO:0000313" key="6">
    <source>
        <dbReference type="EMBL" id="MFC4604415.1"/>
    </source>
</evidence>
<dbReference type="Pfam" id="PF00005">
    <property type="entry name" value="ABC_tran"/>
    <property type="match status" value="1"/>
</dbReference>
<keyword evidence="3" id="KW-0547">Nucleotide-binding</keyword>
<gene>
    <name evidence="6" type="ORF">ACFO6S_12035</name>
</gene>
<proteinExistence type="inferred from homology"/>
<dbReference type="SUPFAM" id="SSF52540">
    <property type="entry name" value="P-loop containing nucleoside triphosphate hydrolases"/>
    <property type="match status" value="1"/>
</dbReference>
<accession>A0ABV9FUB2</accession>
<dbReference type="InterPro" id="IPR017871">
    <property type="entry name" value="ABC_transporter-like_CS"/>
</dbReference>
<dbReference type="GO" id="GO:0005524">
    <property type="term" value="F:ATP binding"/>
    <property type="evidence" value="ECO:0007669"/>
    <property type="project" value="UniProtKB-KW"/>
</dbReference>
<dbReference type="RefSeq" id="WP_378417209.1">
    <property type="nucleotide sequence ID" value="NZ_JBHSFO010000005.1"/>
</dbReference>
<name>A0ABV9FUB2_9NOCA</name>
<comment type="caution">
    <text evidence="6">The sequence shown here is derived from an EMBL/GenBank/DDBJ whole genome shotgun (WGS) entry which is preliminary data.</text>
</comment>
<dbReference type="InterPro" id="IPR003439">
    <property type="entry name" value="ABC_transporter-like_ATP-bd"/>
</dbReference>
<dbReference type="InterPro" id="IPR003593">
    <property type="entry name" value="AAA+_ATPase"/>
</dbReference>
<keyword evidence="2" id="KW-0813">Transport</keyword>
<evidence type="ECO:0000256" key="2">
    <source>
        <dbReference type="ARBA" id="ARBA00022448"/>
    </source>
</evidence>
<reference evidence="7" key="1">
    <citation type="journal article" date="2019" name="Int. J. Syst. Evol. Microbiol.">
        <title>The Global Catalogue of Microorganisms (GCM) 10K type strain sequencing project: providing services to taxonomists for standard genome sequencing and annotation.</title>
        <authorList>
            <consortium name="The Broad Institute Genomics Platform"/>
            <consortium name="The Broad Institute Genome Sequencing Center for Infectious Disease"/>
            <person name="Wu L."/>
            <person name="Ma J."/>
        </authorList>
    </citation>
    <scope>NUCLEOTIDE SEQUENCE [LARGE SCALE GENOMIC DNA]</scope>
    <source>
        <strain evidence="7">CCUG 54520</strain>
    </source>
</reference>
<feature type="domain" description="ABC transporter" evidence="5">
    <location>
        <begin position="12"/>
        <end position="213"/>
    </location>
</feature>